<evidence type="ECO:0000313" key="3">
    <source>
        <dbReference type="EMBL" id="TWH72713.1"/>
    </source>
</evidence>
<dbReference type="AlphaFoldDB" id="A0A562IPR5"/>
<dbReference type="SUPFAM" id="SSF103025">
    <property type="entry name" value="Folate-binding domain"/>
    <property type="match status" value="1"/>
</dbReference>
<dbReference type="Proteomes" id="UP000321490">
    <property type="component" value="Unassembled WGS sequence"/>
</dbReference>
<dbReference type="EMBL" id="VLKF01000001">
    <property type="protein sequence ID" value="TWH72713.1"/>
    <property type="molecule type" value="Genomic_DNA"/>
</dbReference>
<dbReference type="OrthoDB" id="2055370at2"/>
<dbReference type="InterPro" id="IPR027266">
    <property type="entry name" value="TrmE/GcvT-like"/>
</dbReference>
<evidence type="ECO:0000256" key="1">
    <source>
        <dbReference type="PIRSR" id="PIRSR006487-1"/>
    </source>
</evidence>
<evidence type="ECO:0000313" key="4">
    <source>
        <dbReference type="Proteomes" id="UP000321490"/>
    </source>
</evidence>
<dbReference type="GO" id="GO:0005829">
    <property type="term" value="C:cytosol"/>
    <property type="evidence" value="ECO:0007669"/>
    <property type="project" value="TreeGrafter"/>
</dbReference>
<proteinExistence type="predicted"/>
<keyword evidence="3" id="KW-0489">Methyltransferase</keyword>
<dbReference type="InterPro" id="IPR006222">
    <property type="entry name" value="GCVT_N"/>
</dbReference>
<keyword evidence="3" id="KW-0808">Transferase</keyword>
<dbReference type="PANTHER" id="PTHR43757:SF2">
    <property type="entry name" value="AMINOMETHYLTRANSFERASE, MITOCHONDRIAL"/>
    <property type="match status" value="1"/>
</dbReference>
<evidence type="ECO:0000259" key="2">
    <source>
        <dbReference type="Pfam" id="PF01571"/>
    </source>
</evidence>
<dbReference type="PANTHER" id="PTHR43757">
    <property type="entry name" value="AMINOMETHYLTRANSFERASE"/>
    <property type="match status" value="1"/>
</dbReference>
<dbReference type="InterPro" id="IPR028896">
    <property type="entry name" value="GcvT/YgfZ/DmdA"/>
</dbReference>
<accession>A0A562IPR5</accession>
<gene>
    <name evidence="3" type="ORF">JD78_01235</name>
</gene>
<reference evidence="3 4" key="1">
    <citation type="submission" date="2019-07" db="EMBL/GenBank/DDBJ databases">
        <title>R&amp;d 2014.</title>
        <authorList>
            <person name="Klenk H.-P."/>
        </authorList>
    </citation>
    <scope>NUCLEOTIDE SEQUENCE [LARGE SCALE GENOMIC DNA]</scope>
    <source>
        <strain evidence="3 4">DSM 45764</strain>
    </source>
</reference>
<dbReference type="GO" id="GO:0008168">
    <property type="term" value="F:methyltransferase activity"/>
    <property type="evidence" value="ECO:0007669"/>
    <property type="project" value="UniProtKB-KW"/>
</dbReference>
<comment type="caution">
    <text evidence="3">The sequence shown here is derived from an EMBL/GenBank/DDBJ whole genome shotgun (WGS) entry which is preliminary data.</text>
</comment>
<keyword evidence="4" id="KW-1185">Reference proteome</keyword>
<sequence length="458" mass="50794">MTHTGGTPLSLQSLMDQAGGPVKLLRSSDLGPYVFPGIPAEFTNWRDEARAWKEGVALLEQSYHMTELHLRGREVIPFLSQFAINKFDPFPAKKAKQIVLAGHDGNMIADAILFREDEEFFRVVGAPFASDWLLFNAQDTPFDVTAEKDDNWSVQPHPRDVFRIQVQGPQALALVSEVAGGSVPEVKFFSVGEMTIAGKTVRALRHGMAGTPGFEIYGPWDDQQAVREALEKAGEQYGLRKVGALAYSTTAQESGWMPMPLPAIYHGTEMKAYREWLNAYFLETIGSLGGSLVSDDIRDYYVDPIEVGYGGLVDWNRDFVGRDALREKAANQSRRKVTLVWNDDDVSATITSSLFGDEPGRFLTLPTPMYATFESDAVLDGDRNIGVSQWSAYSANAGHVISEALVDTSLAEPGTELTLLWGEPDSQRRTVDAHQVREIRVTVAPAPYFDKVIKRDQR</sequence>
<dbReference type="Pfam" id="PF01571">
    <property type="entry name" value="GCV_T"/>
    <property type="match status" value="1"/>
</dbReference>
<protein>
    <submittedName>
        <fullName evidence="3">Glycine cleavage system aminomethyltransferase T</fullName>
    </submittedName>
</protein>
<organism evidence="3 4">
    <name type="scientific">Modestobacter roseus</name>
    <dbReference type="NCBI Taxonomy" id="1181884"/>
    <lineage>
        <taxon>Bacteria</taxon>
        <taxon>Bacillati</taxon>
        <taxon>Actinomycetota</taxon>
        <taxon>Actinomycetes</taxon>
        <taxon>Geodermatophilales</taxon>
        <taxon>Geodermatophilaceae</taxon>
        <taxon>Modestobacter</taxon>
    </lineage>
</organism>
<dbReference type="PIRSF" id="PIRSF006487">
    <property type="entry name" value="GcvT"/>
    <property type="match status" value="1"/>
</dbReference>
<name>A0A562IPR5_9ACTN</name>
<dbReference type="Gene3D" id="3.30.1360.120">
    <property type="entry name" value="Probable tRNA modification gtpase trme, domain 1"/>
    <property type="match status" value="1"/>
</dbReference>
<dbReference type="GO" id="GO:0032259">
    <property type="term" value="P:methylation"/>
    <property type="evidence" value="ECO:0007669"/>
    <property type="project" value="UniProtKB-KW"/>
</dbReference>
<feature type="domain" description="GCVT N-terminal" evidence="2">
    <location>
        <begin position="41"/>
        <end position="256"/>
    </location>
</feature>
<feature type="binding site" evidence="1">
    <location>
        <position position="215"/>
    </location>
    <ligand>
        <name>substrate</name>
    </ligand>
</feature>